<dbReference type="OrthoDB" id="8482078at2"/>
<dbReference type="Proteomes" id="UP000027439">
    <property type="component" value="Unassembled WGS sequence"/>
</dbReference>
<evidence type="ECO:0000313" key="4">
    <source>
        <dbReference type="Proteomes" id="UP000597138"/>
    </source>
</evidence>
<protein>
    <submittedName>
        <fullName evidence="2">Uncharacterized protein</fullName>
    </submittedName>
</protein>
<reference evidence="4" key="3">
    <citation type="journal article" date="2019" name="Int. J. Syst. Evol. Microbiol.">
        <title>The Global Catalogue of Microorganisms (GCM) 10K type strain sequencing project: providing services to taxonomists for standard genome sequencing and annotation.</title>
        <authorList>
            <consortium name="The Broad Institute Genomics Platform"/>
            <consortium name="The Broad Institute Genome Sequencing Center for Infectious Disease"/>
            <person name="Wu L."/>
            <person name="Ma J."/>
        </authorList>
    </citation>
    <scope>NUCLEOTIDE SEQUENCE [LARGE SCALE GENOMIC DNA]</scope>
    <source>
        <strain evidence="4">CGMCC 1.11013</strain>
    </source>
</reference>
<organism evidence="2 3">
    <name type="scientific">Caballeronia grimmiae</name>
    <dbReference type="NCBI Taxonomy" id="1071679"/>
    <lineage>
        <taxon>Bacteria</taxon>
        <taxon>Pseudomonadati</taxon>
        <taxon>Pseudomonadota</taxon>
        <taxon>Betaproteobacteria</taxon>
        <taxon>Burkholderiales</taxon>
        <taxon>Burkholderiaceae</taxon>
        <taxon>Caballeronia</taxon>
    </lineage>
</organism>
<evidence type="ECO:0000313" key="1">
    <source>
        <dbReference type="EMBL" id="GGD74627.1"/>
    </source>
</evidence>
<accession>A0A069NPT1</accession>
<keyword evidence="4" id="KW-1185">Reference proteome</keyword>
<evidence type="ECO:0000313" key="3">
    <source>
        <dbReference type="Proteomes" id="UP000027439"/>
    </source>
</evidence>
<comment type="caution">
    <text evidence="2">The sequence shown here is derived from an EMBL/GenBank/DDBJ whole genome shotgun (WGS) entry which is preliminary data.</text>
</comment>
<dbReference type="EMBL" id="JFHE01000026">
    <property type="protein sequence ID" value="KDR30473.1"/>
    <property type="molecule type" value="Genomic_DNA"/>
</dbReference>
<dbReference type="RefSeq" id="WP_035967966.1">
    <property type="nucleotide sequence ID" value="NZ_BMEG01000005.1"/>
</dbReference>
<evidence type="ECO:0000313" key="2">
    <source>
        <dbReference type="EMBL" id="KDR30473.1"/>
    </source>
</evidence>
<reference evidence="1" key="4">
    <citation type="submission" date="2024-05" db="EMBL/GenBank/DDBJ databases">
        <authorList>
            <person name="Sun Q."/>
            <person name="Zhou Y."/>
        </authorList>
    </citation>
    <scope>NUCLEOTIDE SEQUENCE</scope>
    <source>
        <strain evidence="1">CGMCC 1.11013</strain>
    </source>
</reference>
<reference evidence="1" key="1">
    <citation type="journal article" date="2014" name="Int. J. Syst. Evol. Microbiol.">
        <title>Complete genome of a new Firmicutes species belonging to the dominant human colonic microbiota ('Ruminococcus bicirculans') reveals two chromosomes and a selective capacity to utilize plant glucans.</title>
        <authorList>
            <consortium name="NISC Comparative Sequencing Program"/>
            <person name="Wegmann U."/>
            <person name="Louis P."/>
            <person name="Goesmann A."/>
            <person name="Henrissat B."/>
            <person name="Duncan S.H."/>
            <person name="Flint H.J."/>
        </authorList>
    </citation>
    <scope>NUCLEOTIDE SEQUENCE</scope>
    <source>
        <strain evidence="1">CGMCC 1.11013</strain>
    </source>
</reference>
<proteinExistence type="predicted"/>
<sequence length="76" mass="8916">MVEKSTKRALRRHHLARVKRARRFYFCGDLSLEGNAVGKLAHTATPCSCFMCGNPRRYFLELTIQERRLFQNVDED</sequence>
<name>A0A069NPT1_9BURK</name>
<dbReference type="EMBL" id="BMEG01000005">
    <property type="protein sequence ID" value="GGD74627.1"/>
    <property type="molecule type" value="Genomic_DNA"/>
</dbReference>
<dbReference type="Proteomes" id="UP000597138">
    <property type="component" value="Unassembled WGS sequence"/>
</dbReference>
<gene>
    <name evidence="2" type="ORF">BG57_14475</name>
    <name evidence="1" type="ORF">GCM10010985_31380</name>
</gene>
<reference evidence="2 3" key="2">
    <citation type="submission" date="2014-03" db="EMBL/GenBank/DDBJ databases">
        <title>Draft Genome Sequences of Four Burkholderia Strains.</title>
        <authorList>
            <person name="Liu X.Y."/>
            <person name="Li C.X."/>
            <person name="Xu J.H."/>
        </authorList>
    </citation>
    <scope>NUCLEOTIDE SEQUENCE [LARGE SCALE GENOMIC DNA]</scope>
    <source>
        <strain evidence="2 3">R27</strain>
    </source>
</reference>
<dbReference type="AlphaFoldDB" id="A0A069NPT1"/>